<dbReference type="OrthoDB" id="48545at2759"/>
<accession>A0A1E7F6F4</accession>
<dbReference type="InterPro" id="IPR056050">
    <property type="entry name" value="DUF7633"/>
</dbReference>
<dbReference type="Proteomes" id="UP000095751">
    <property type="component" value="Unassembled WGS sequence"/>
</dbReference>
<keyword evidence="5" id="KW-1185">Reference proteome</keyword>
<sequence>MKLFFFNLLLAIAGPNTVMAAHGPHTIKCELQSTDSTFISFSAELSDNKEELEEWNCIDDQDVLYDLDGGWERLLEEHIIISGQTIVTFIDVTVIPETGVYSLPVIVVDANSRFEFFDEVDTPEQRRLMVPTKGESEVLVVRITDASGEAPSMDATEISNRVFGTSTEMDSLKSQVGACSGNQLNLIPSTREAEIVDGVLELSIDVNVADFDGSQRKFLERVVNNMVKDKGYAVRSFGLVMYIMPDSTDLGFNNVIGYAYVNGVKSVYRGIPTFQTLFHEIGHNLGLAHSGLETEGNLNAFVNEYGDTTCQMGSSSQDLKCFNGAKSHKLGWYNQADKIGHEDLDREASWRGKIVGVHDYFGENYKDGEVAGCEGHRVVVNIGDLFIAFNRAESFTRDVPEANMVTVTENVIKRSKIHSMRKVNGLLNENDVSTFETASGEKYSVMVCEISIDDNDPNVLDYADVIIYRNDDGLIIKSCDIEVNTNACLSTDTGTDEETNEDNTEDVLTLTGNTGGSCTDDVKLVKQHGITAFPEAATPAVKIISQDESTVTVKLQQSWMSSTTTIDYIFYEYKEDKFNSKCYEESDVDLGTVYDTITIQCNIMTPIAFLQICVADNITKDFLQLEDNGTIPKCCHSDQPEIPAVCYDLQINCAPECAENASASRRNLIRGGSFREYL</sequence>
<reference evidence="4 5" key="1">
    <citation type="submission" date="2016-09" db="EMBL/GenBank/DDBJ databases">
        <title>Extensive genetic diversity and differential bi-allelic expression allows diatom success in the polar Southern Ocean.</title>
        <authorList>
            <consortium name="DOE Joint Genome Institute"/>
            <person name="Mock T."/>
            <person name="Otillar R.P."/>
            <person name="Strauss J."/>
            <person name="Dupont C."/>
            <person name="Frickenhaus S."/>
            <person name="Maumus F."/>
            <person name="Mcmullan M."/>
            <person name="Sanges R."/>
            <person name="Schmutz J."/>
            <person name="Toseland A."/>
            <person name="Valas R."/>
            <person name="Veluchamy A."/>
            <person name="Ward B.J."/>
            <person name="Allen A."/>
            <person name="Barry K."/>
            <person name="Falciatore A."/>
            <person name="Ferrante M."/>
            <person name="Fortunato A.E."/>
            <person name="Gloeckner G."/>
            <person name="Gruber A."/>
            <person name="Hipkin R."/>
            <person name="Janech M."/>
            <person name="Kroth P."/>
            <person name="Leese F."/>
            <person name="Lindquist E."/>
            <person name="Lyon B.R."/>
            <person name="Martin J."/>
            <person name="Mayer C."/>
            <person name="Parker M."/>
            <person name="Quesneville H."/>
            <person name="Raymond J."/>
            <person name="Uhlig C."/>
            <person name="Valentin K.U."/>
            <person name="Worden A.Z."/>
            <person name="Armbrust E.V."/>
            <person name="Bowler C."/>
            <person name="Green B."/>
            <person name="Moulton V."/>
            <person name="Van Oosterhout C."/>
            <person name="Grigoriev I."/>
        </authorList>
    </citation>
    <scope>NUCLEOTIDE SEQUENCE [LARGE SCALE GENOMIC DNA]</scope>
    <source>
        <strain evidence="4 5">CCMP1102</strain>
    </source>
</reference>
<dbReference type="InterPro" id="IPR024079">
    <property type="entry name" value="MetalloPept_cat_dom_sf"/>
</dbReference>
<evidence type="ECO:0000313" key="5">
    <source>
        <dbReference type="Proteomes" id="UP000095751"/>
    </source>
</evidence>
<keyword evidence="1" id="KW-0732">Signal</keyword>
<evidence type="ECO:0000259" key="3">
    <source>
        <dbReference type="Pfam" id="PF24636"/>
    </source>
</evidence>
<dbReference type="InParanoid" id="A0A1E7F6F4"/>
<protein>
    <submittedName>
        <fullName evidence="4">Uncharacterized protein</fullName>
    </submittedName>
</protein>
<dbReference type="Pfam" id="PF05548">
    <property type="entry name" value="Peptidase_M11"/>
    <property type="match status" value="1"/>
</dbReference>
<evidence type="ECO:0000259" key="2">
    <source>
        <dbReference type="Pfam" id="PF05548"/>
    </source>
</evidence>
<gene>
    <name evidence="4" type="ORF">FRACYDRAFT_262360</name>
</gene>
<feature type="domain" description="Peptidase M11 gametolysin" evidence="2">
    <location>
        <begin position="145"/>
        <end position="337"/>
    </location>
</feature>
<evidence type="ECO:0000313" key="4">
    <source>
        <dbReference type="EMBL" id="OEU13709.1"/>
    </source>
</evidence>
<organism evidence="4 5">
    <name type="scientific">Fragilariopsis cylindrus CCMP1102</name>
    <dbReference type="NCBI Taxonomy" id="635003"/>
    <lineage>
        <taxon>Eukaryota</taxon>
        <taxon>Sar</taxon>
        <taxon>Stramenopiles</taxon>
        <taxon>Ochrophyta</taxon>
        <taxon>Bacillariophyta</taxon>
        <taxon>Bacillariophyceae</taxon>
        <taxon>Bacillariophycidae</taxon>
        <taxon>Bacillariales</taxon>
        <taxon>Bacillariaceae</taxon>
        <taxon>Fragilariopsis</taxon>
    </lineage>
</organism>
<evidence type="ECO:0000256" key="1">
    <source>
        <dbReference type="SAM" id="SignalP"/>
    </source>
</evidence>
<dbReference type="KEGG" id="fcy:FRACYDRAFT_262360"/>
<dbReference type="Pfam" id="PF24636">
    <property type="entry name" value="DUF7633"/>
    <property type="match status" value="1"/>
</dbReference>
<feature type="chain" id="PRO_5009192722" evidence="1">
    <location>
        <begin position="21"/>
        <end position="678"/>
    </location>
</feature>
<dbReference type="AlphaFoldDB" id="A0A1E7F6F4"/>
<proteinExistence type="predicted"/>
<feature type="signal peptide" evidence="1">
    <location>
        <begin position="1"/>
        <end position="20"/>
    </location>
</feature>
<dbReference type="InterPro" id="IPR008752">
    <property type="entry name" value="Peptidase_M11"/>
</dbReference>
<dbReference type="EMBL" id="KV784361">
    <property type="protein sequence ID" value="OEU13709.1"/>
    <property type="molecule type" value="Genomic_DNA"/>
</dbReference>
<name>A0A1E7F6F4_9STRA</name>
<feature type="domain" description="DUF7633" evidence="3">
    <location>
        <begin position="526"/>
        <end position="651"/>
    </location>
</feature>
<dbReference type="Gene3D" id="3.40.390.10">
    <property type="entry name" value="Collagenase (Catalytic Domain)"/>
    <property type="match status" value="1"/>
</dbReference>
<dbReference type="SUPFAM" id="SSF55486">
    <property type="entry name" value="Metalloproteases ('zincins'), catalytic domain"/>
    <property type="match status" value="1"/>
</dbReference>
<dbReference type="GO" id="GO:0008237">
    <property type="term" value="F:metallopeptidase activity"/>
    <property type="evidence" value="ECO:0007669"/>
    <property type="project" value="InterPro"/>
</dbReference>